<organism evidence="1">
    <name type="scientific">bioreactor metagenome</name>
    <dbReference type="NCBI Taxonomy" id="1076179"/>
    <lineage>
        <taxon>unclassified sequences</taxon>
        <taxon>metagenomes</taxon>
        <taxon>ecological metagenomes</taxon>
    </lineage>
</organism>
<sequence length="261" mass="28419">MRRLETAGAGTDNGARRRALVRQHQHGGHHGLRLQGLQHRLGQQARRHACGRRGGQRIDPDIVLGPFDGQRLHQAHLGQLGRAIVGLAEIAVEARGRSRHHDAAIVLLLHIGPDGLAAIGRAHQVHVDDQAEVRHVHLGKALVAQNAGVVDQNIHAPPGRDGLLDHGLHGFEVGHGGRVGNRLAARRTDFIDHLLRRRGRAARAVHRAAQIVDHHLGAAPGQRQCMQTPQTAARPRHDGHTTLKIHCHDVLLLACALMRPL</sequence>
<name>A0A645ELV7_9ZZZZ</name>
<dbReference type="AlphaFoldDB" id="A0A645ELV7"/>
<comment type="caution">
    <text evidence="1">The sequence shown here is derived from an EMBL/GenBank/DDBJ whole genome shotgun (WGS) entry which is preliminary data.</text>
</comment>
<reference evidence="1" key="1">
    <citation type="submission" date="2019-08" db="EMBL/GenBank/DDBJ databases">
        <authorList>
            <person name="Kucharzyk K."/>
            <person name="Murdoch R.W."/>
            <person name="Higgins S."/>
            <person name="Loffler F."/>
        </authorList>
    </citation>
    <scope>NUCLEOTIDE SEQUENCE</scope>
</reference>
<protein>
    <submittedName>
        <fullName evidence="1">Uncharacterized protein</fullName>
    </submittedName>
</protein>
<gene>
    <name evidence="1" type="ORF">SDC9_150213</name>
</gene>
<proteinExistence type="predicted"/>
<evidence type="ECO:0000313" key="1">
    <source>
        <dbReference type="EMBL" id="MPN02991.1"/>
    </source>
</evidence>
<dbReference type="EMBL" id="VSSQ01048946">
    <property type="protein sequence ID" value="MPN02991.1"/>
    <property type="molecule type" value="Genomic_DNA"/>
</dbReference>
<accession>A0A645ELV7</accession>